<reference evidence="1 2" key="1">
    <citation type="submission" date="2024-05" db="EMBL/GenBank/DDBJ databases">
        <authorList>
            <person name="Jiang F."/>
        </authorList>
    </citation>
    <scope>NUCLEOTIDE SEQUENCE [LARGE SCALE GENOMIC DNA]</scope>
    <source>
        <strain evidence="1 2">LZ166</strain>
    </source>
</reference>
<sequence>MPFQPEARLAAHDYVDPYEKSAFLAGYVAGYEGKPMWADFSRAQYPNVYRVGYGEGVADSGRPAASREGVVIHFPDGSIFIKTGKGDA</sequence>
<protein>
    <submittedName>
        <fullName evidence="1">Uncharacterized protein</fullName>
    </submittedName>
</protein>
<dbReference type="EMBL" id="JBDPGJ010000001">
    <property type="protein sequence ID" value="MEX0404064.1"/>
    <property type="molecule type" value="Genomic_DNA"/>
</dbReference>
<dbReference type="RefSeq" id="WP_367951972.1">
    <property type="nucleotide sequence ID" value="NZ_JBDPGJ010000001.1"/>
</dbReference>
<accession>A0ABV3SDB9</accession>
<keyword evidence="2" id="KW-1185">Reference proteome</keyword>
<dbReference type="Proteomes" id="UP001556692">
    <property type="component" value="Unassembled WGS sequence"/>
</dbReference>
<name>A0ABV3SDB9_9HYPH</name>
<evidence type="ECO:0000313" key="1">
    <source>
        <dbReference type="EMBL" id="MEX0404064.1"/>
    </source>
</evidence>
<gene>
    <name evidence="1" type="ORF">ABGN05_00130</name>
</gene>
<comment type="caution">
    <text evidence="1">The sequence shown here is derived from an EMBL/GenBank/DDBJ whole genome shotgun (WGS) entry which is preliminary data.</text>
</comment>
<evidence type="ECO:0000313" key="2">
    <source>
        <dbReference type="Proteomes" id="UP001556692"/>
    </source>
</evidence>
<proteinExistence type="predicted"/>
<organism evidence="1 2">
    <name type="scientific">Aquibium pacificus</name>
    <dbReference type="NCBI Taxonomy" id="3153579"/>
    <lineage>
        <taxon>Bacteria</taxon>
        <taxon>Pseudomonadati</taxon>
        <taxon>Pseudomonadota</taxon>
        <taxon>Alphaproteobacteria</taxon>
        <taxon>Hyphomicrobiales</taxon>
        <taxon>Phyllobacteriaceae</taxon>
        <taxon>Aquibium</taxon>
    </lineage>
</organism>